<keyword evidence="6" id="KW-0378">Hydrolase</keyword>
<dbReference type="GO" id="GO:0004386">
    <property type="term" value="F:helicase activity"/>
    <property type="evidence" value="ECO:0007669"/>
    <property type="project" value="UniProtKB-KW"/>
</dbReference>
<organism evidence="6 7">
    <name type="scientific">Saccharomonospora viridis (strain ATCC 15386 / DSM 43017 / JCM 3036 / CCUG 5913 / NBRC 12207 / NCIMB 9602 / P101)</name>
    <name type="common">Thermoactinomyces viridis</name>
    <dbReference type="NCBI Taxonomy" id="471857"/>
    <lineage>
        <taxon>Bacteria</taxon>
        <taxon>Bacillati</taxon>
        <taxon>Actinomycetota</taxon>
        <taxon>Actinomycetes</taxon>
        <taxon>Pseudonocardiales</taxon>
        <taxon>Pseudonocardiaceae</taxon>
        <taxon>Saccharomonospora</taxon>
    </lineage>
</organism>
<evidence type="ECO:0000256" key="4">
    <source>
        <dbReference type="SAM" id="MobiDB-lite"/>
    </source>
</evidence>
<reference evidence="6 7" key="1">
    <citation type="journal article" date="2009" name="Stand. Genomic Sci.">
        <title>Complete genome sequence of Saccharomonospora viridis type strain (P101).</title>
        <authorList>
            <person name="Pati A."/>
            <person name="Sikorski J."/>
            <person name="Nolan M."/>
            <person name="Lapidus A."/>
            <person name="Copeland A."/>
            <person name="Glavina Del Rio T."/>
            <person name="Lucas S."/>
            <person name="Chen F."/>
            <person name="Tice H."/>
            <person name="Pitluck S."/>
            <person name="Cheng J.F."/>
            <person name="Chertkov O."/>
            <person name="Brettin T."/>
            <person name="Han C."/>
            <person name="Detter J.C."/>
            <person name="Kuske C."/>
            <person name="Bruce D."/>
            <person name="Goodwin L."/>
            <person name="Chain P."/>
            <person name="D'haeseleer P."/>
            <person name="Chen A."/>
            <person name="Palaniappan K."/>
            <person name="Ivanova N."/>
            <person name="Mavromatis K."/>
            <person name="Mikhailova N."/>
            <person name="Rohde M."/>
            <person name="Tindall B.J."/>
            <person name="Goker M."/>
            <person name="Bristow J."/>
            <person name="Eisen J.A."/>
            <person name="Markowitz V."/>
            <person name="Hugenholtz P."/>
            <person name="Kyrpides N.C."/>
            <person name="Klenk H.P."/>
        </authorList>
    </citation>
    <scope>NUCLEOTIDE SEQUENCE [LARGE SCALE GENOMIC DNA]</scope>
    <source>
        <strain evidence="7">ATCC 15386 / DSM 43017 / JCM 3036 / NBRC 12207 / P101</strain>
    </source>
</reference>
<keyword evidence="6" id="KW-0540">Nuclease</keyword>
<gene>
    <name evidence="6" type="ordered locus">Svir_22140</name>
</gene>
<keyword evidence="1" id="KW-0227">DNA damage</keyword>
<evidence type="ECO:0000256" key="3">
    <source>
        <dbReference type="ARBA" id="ARBA00023204"/>
    </source>
</evidence>
<evidence type="ECO:0000256" key="1">
    <source>
        <dbReference type="ARBA" id="ARBA00022763"/>
    </source>
</evidence>
<name>C7MWW8_SACVD</name>
<dbReference type="Pfam" id="PF12705">
    <property type="entry name" value="PDDEXK_1"/>
    <property type="match status" value="1"/>
</dbReference>
<keyword evidence="2" id="KW-0347">Helicase</keyword>
<proteinExistence type="predicted"/>
<evidence type="ECO:0000313" key="6">
    <source>
        <dbReference type="EMBL" id="ACU97222.1"/>
    </source>
</evidence>
<keyword evidence="6" id="KW-0269">Exonuclease</keyword>
<dbReference type="GO" id="GO:0006281">
    <property type="term" value="P:DNA repair"/>
    <property type="evidence" value="ECO:0007669"/>
    <property type="project" value="UniProtKB-KW"/>
</dbReference>
<dbReference type="Proteomes" id="UP000000841">
    <property type="component" value="Chromosome"/>
</dbReference>
<evidence type="ECO:0000256" key="2">
    <source>
        <dbReference type="ARBA" id="ARBA00022806"/>
    </source>
</evidence>
<dbReference type="STRING" id="471857.Svir_22140"/>
<feature type="compositionally biased region" description="Low complexity" evidence="4">
    <location>
        <begin position="39"/>
        <end position="58"/>
    </location>
</feature>
<dbReference type="SUPFAM" id="SSF52980">
    <property type="entry name" value="Restriction endonuclease-like"/>
    <property type="match status" value="1"/>
</dbReference>
<dbReference type="InterPro" id="IPR011335">
    <property type="entry name" value="Restrct_endonuc-II-like"/>
</dbReference>
<sequence>MPVTSRTTLPRVEPVVPPTAWLFLSRDAATLPGMANGSTTTDTANAATPTQQTARRPALSPSRASDFKQCPLLYRFRAVDRLPEPPTKAQVRGTLVHSVLERLFGLPRADRTPERARELLRPTWSQLSEECPEWMELFSEENFDKELNQWLTSAEKLLDSYFKLEDPRRLDPEACELHVETELSSGVLLRGYIDRVDVAPTGEIRVVDYKTGAAPREIGEAKAMFQMKFYAVVLWRLRGIVPRQLKLMYLSDGQALAYTPDEPELARFERTLEAIWQAILRAGKTGDFRPNPSKLCGWCSHQALCPSFGGTPPEYPGWPEPDPGEESVLDRAD</sequence>
<keyword evidence="2" id="KW-0547">Nucleotide-binding</keyword>
<dbReference type="GO" id="GO:0004527">
    <property type="term" value="F:exonuclease activity"/>
    <property type="evidence" value="ECO:0007669"/>
    <property type="project" value="UniProtKB-KW"/>
</dbReference>
<dbReference type="Gene3D" id="3.90.320.10">
    <property type="match status" value="1"/>
</dbReference>
<dbReference type="HOGENOM" id="CLU_049030_0_0_11"/>
<accession>C7MWW8</accession>
<evidence type="ECO:0000259" key="5">
    <source>
        <dbReference type="Pfam" id="PF12705"/>
    </source>
</evidence>
<keyword evidence="2" id="KW-0067">ATP-binding</keyword>
<keyword evidence="7" id="KW-1185">Reference proteome</keyword>
<feature type="region of interest" description="Disordered" evidence="4">
    <location>
        <begin position="33"/>
        <end position="64"/>
    </location>
</feature>
<keyword evidence="3" id="KW-0234">DNA repair</keyword>
<dbReference type="AlphaFoldDB" id="C7MWW8"/>
<dbReference type="InterPro" id="IPR011604">
    <property type="entry name" value="PDDEXK-like_dom_sf"/>
</dbReference>
<feature type="domain" description="PD-(D/E)XK endonuclease-like" evidence="5">
    <location>
        <begin position="59"/>
        <end position="306"/>
    </location>
</feature>
<dbReference type="eggNOG" id="COG2887">
    <property type="taxonomic scope" value="Bacteria"/>
</dbReference>
<feature type="region of interest" description="Disordered" evidence="4">
    <location>
        <begin position="311"/>
        <end position="333"/>
    </location>
</feature>
<dbReference type="EMBL" id="CP001683">
    <property type="protein sequence ID" value="ACU97222.1"/>
    <property type="molecule type" value="Genomic_DNA"/>
</dbReference>
<protein>
    <submittedName>
        <fullName evidence="6">RecB family exonuclease</fullName>
    </submittedName>
</protein>
<dbReference type="KEGG" id="svi:Svir_22140"/>
<evidence type="ECO:0000313" key="7">
    <source>
        <dbReference type="Proteomes" id="UP000000841"/>
    </source>
</evidence>
<dbReference type="InterPro" id="IPR038726">
    <property type="entry name" value="PDDEXK_AddAB-type"/>
</dbReference>